<keyword evidence="17" id="KW-1185">Reference proteome</keyword>
<keyword evidence="12 15" id="KW-0472">Membrane</keyword>
<dbReference type="HAMAP" id="MF_00521">
    <property type="entry name" value="KDO_kinase"/>
    <property type="match status" value="1"/>
</dbReference>
<dbReference type="NCBIfam" id="NF002475">
    <property type="entry name" value="PRK01723.1"/>
    <property type="match status" value="1"/>
</dbReference>
<keyword evidence="10 15" id="KW-0067">ATP-binding</keyword>
<name>A0A841HQU0_9GAMM</name>
<evidence type="ECO:0000256" key="9">
    <source>
        <dbReference type="ARBA" id="ARBA00022777"/>
    </source>
</evidence>
<keyword evidence="5 15" id="KW-1003">Cell membrane</keyword>
<keyword evidence="6 15" id="KW-0997">Cell inner membrane</keyword>
<evidence type="ECO:0000256" key="6">
    <source>
        <dbReference type="ARBA" id="ARBA00022519"/>
    </source>
</evidence>
<dbReference type="SUPFAM" id="SSF56112">
    <property type="entry name" value="Protein kinase-like (PK-like)"/>
    <property type="match status" value="1"/>
</dbReference>
<accession>A0A841HQU0</accession>
<evidence type="ECO:0000256" key="15">
    <source>
        <dbReference type="HAMAP-Rule" id="MF_00521"/>
    </source>
</evidence>
<evidence type="ECO:0000256" key="10">
    <source>
        <dbReference type="ARBA" id="ARBA00022840"/>
    </source>
</evidence>
<comment type="function">
    <text evidence="15">Catalyzes the ATP-dependent phosphorylation of the 3-deoxy-D-manno-octulosonic acid (Kdo) residue in Kdo-lipid IV(A) at the 4-OH position.</text>
</comment>
<keyword evidence="9 15" id="KW-0418">Kinase</keyword>
<keyword evidence="8 15" id="KW-0547">Nucleotide-binding</keyword>
<dbReference type="GO" id="GO:0005524">
    <property type="term" value="F:ATP binding"/>
    <property type="evidence" value="ECO:0007669"/>
    <property type="project" value="UniProtKB-UniRule"/>
</dbReference>
<comment type="catalytic activity">
    <reaction evidence="14 15">
        <text>an alpha-Kdo-(2-&gt;6)-lipid IVA + ATP = a 4-O-phospho-alpha-Kdo-(2-&gt;6)-lipid IVA + ADP + H(+)</text>
        <dbReference type="Rhea" id="RHEA:74271"/>
        <dbReference type="ChEBI" id="CHEBI:15378"/>
        <dbReference type="ChEBI" id="CHEBI:30616"/>
        <dbReference type="ChEBI" id="CHEBI:176428"/>
        <dbReference type="ChEBI" id="CHEBI:193140"/>
        <dbReference type="ChEBI" id="CHEBI:456216"/>
        <dbReference type="EC" id="2.7.1.166"/>
    </reaction>
</comment>
<keyword evidence="7 15" id="KW-0808">Transferase</keyword>
<evidence type="ECO:0000256" key="14">
    <source>
        <dbReference type="ARBA" id="ARBA00034417"/>
    </source>
</evidence>
<evidence type="ECO:0000256" key="11">
    <source>
        <dbReference type="ARBA" id="ARBA00022985"/>
    </source>
</evidence>
<evidence type="ECO:0000256" key="7">
    <source>
        <dbReference type="ARBA" id="ARBA00022679"/>
    </source>
</evidence>
<evidence type="ECO:0000256" key="4">
    <source>
        <dbReference type="ARBA" id="ARBA00011988"/>
    </source>
</evidence>
<evidence type="ECO:0000313" key="17">
    <source>
        <dbReference type="Proteomes" id="UP000588068"/>
    </source>
</evidence>
<evidence type="ECO:0000256" key="12">
    <source>
        <dbReference type="ARBA" id="ARBA00023136"/>
    </source>
</evidence>
<comment type="caution">
    <text evidence="16">The sequence shown here is derived from an EMBL/GenBank/DDBJ whole genome shotgun (WGS) entry which is preliminary data.</text>
</comment>
<dbReference type="EC" id="2.7.1.166" evidence="4 15"/>
<comment type="subcellular location">
    <subcellularLocation>
        <location evidence="1 15">Cell inner membrane</location>
        <topology evidence="1 15">Peripheral membrane protein</topology>
        <orientation evidence="1 15">Cytoplasmic side</orientation>
    </subcellularLocation>
</comment>
<dbReference type="GO" id="GO:0005886">
    <property type="term" value="C:plasma membrane"/>
    <property type="evidence" value="ECO:0007669"/>
    <property type="project" value="UniProtKB-SubCell"/>
</dbReference>
<feature type="active site" evidence="15">
    <location>
        <position position="169"/>
    </location>
</feature>
<dbReference type="Gene3D" id="1.10.510.10">
    <property type="entry name" value="Transferase(Phosphotransferase) domain 1"/>
    <property type="match status" value="1"/>
</dbReference>
<dbReference type="RefSeq" id="WP_184335118.1">
    <property type="nucleotide sequence ID" value="NZ_JACHHZ010000006.1"/>
</dbReference>
<evidence type="ECO:0000313" key="16">
    <source>
        <dbReference type="EMBL" id="MBB6095721.1"/>
    </source>
</evidence>
<evidence type="ECO:0000256" key="3">
    <source>
        <dbReference type="ARBA" id="ARBA00010327"/>
    </source>
</evidence>
<dbReference type="Pfam" id="PF06293">
    <property type="entry name" value="Kdo"/>
    <property type="match status" value="1"/>
</dbReference>
<keyword evidence="11 15" id="KW-0448">Lipopolysaccharide biosynthesis</keyword>
<dbReference type="EMBL" id="JACHHZ010000006">
    <property type="protein sequence ID" value="MBB6095721.1"/>
    <property type="molecule type" value="Genomic_DNA"/>
</dbReference>
<comment type="similarity">
    <text evidence="3 15">Belongs to the protein kinase superfamily. KdkA/RfaP family.</text>
</comment>
<comment type="pathway">
    <text evidence="2 15">Bacterial outer membrane biogenesis; LPS core biosynthesis.</text>
</comment>
<protein>
    <recommendedName>
        <fullName evidence="13 15">3-deoxy-D-manno-octulosonic acid kinase</fullName>
        <shortName evidence="15">Kdo kinase</shortName>
        <ecNumber evidence="4 15">2.7.1.166</ecNumber>
    </recommendedName>
</protein>
<dbReference type="GO" id="GO:0016773">
    <property type="term" value="F:phosphotransferase activity, alcohol group as acceptor"/>
    <property type="evidence" value="ECO:0007669"/>
    <property type="project" value="UniProtKB-UniRule"/>
</dbReference>
<dbReference type="AlphaFoldDB" id="A0A841HQU0"/>
<dbReference type="InterPro" id="IPR022826">
    <property type="entry name" value="KDO_kinase"/>
</dbReference>
<dbReference type="Proteomes" id="UP000588068">
    <property type="component" value="Unassembled WGS sequence"/>
</dbReference>
<evidence type="ECO:0000256" key="8">
    <source>
        <dbReference type="ARBA" id="ARBA00022741"/>
    </source>
</evidence>
<evidence type="ECO:0000256" key="5">
    <source>
        <dbReference type="ARBA" id="ARBA00022475"/>
    </source>
</evidence>
<reference evidence="16 17" key="1">
    <citation type="submission" date="2020-08" db="EMBL/GenBank/DDBJ databases">
        <title>Genomic Encyclopedia of Type Strains, Phase IV (KMG-IV): sequencing the most valuable type-strain genomes for metagenomic binning, comparative biology and taxonomic classification.</title>
        <authorList>
            <person name="Goeker M."/>
        </authorList>
    </citation>
    <scope>NUCLEOTIDE SEQUENCE [LARGE SCALE GENOMIC DNA]</scope>
    <source>
        <strain evidence="16 17">DSM 26723</strain>
    </source>
</reference>
<evidence type="ECO:0000256" key="13">
    <source>
        <dbReference type="ARBA" id="ARBA00029511"/>
    </source>
</evidence>
<organism evidence="16 17">
    <name type="scientific">Povalibacter uvarum</name>
    <dbReference type="NCBI Taxonomy" id="732238"/>
    <lineage>
        <taxon>Bacteria</taxon>
        <taxon>Pseudomonadati</taxon>
        <taxon>Pseudomonadota</taxon>
        <taxon>Gammaproteobacteria</taxon>
        <taxon>Steroidobacterales</taxon>
        <taxon>Steroidobacteraceae</taxon>
        <taxon>Povalibacter</taxon>
    </lineage>
</organism>
<gene>
    <name evidence="15" type="primary">kdkA</name>
    <name evidence="16" type="ORF">HNQ60_004612</name>
</gene>
<dbReference type="UniPathway" id="UPA00958"/>
<proteinExistence type="inferred from homology"/>
<sequence length="247" mass="28287">MSAPVEQRLEIPGGGILYDASRLRKAQPDWFDRDYWSNRKALTQVTGGRGSVSFIQADDGRWVLRHYRRGGLIARISQDRYLWTGENRTRSFAEWRLLAELRRRDLPVPAPVAARYLRSGLTYTADLITEELPSSRTLAQSLSTRTADQWRAMGRTIARFHREGVHHADLNAHNILIGADESIYILDFDRGRFRERGPWEAAVLSRLRRSLEKVSRQRSDAHFSERNWDALMEGYGEGEGEGEGDSG</sequence>
<evidence type="ECO:0000256" key="1">
    <source>
        <dbReference type="ARBA" id="ARBA00004515"/>
    </source>
</evidence>
<evidence type="ECO:0000256" key="2">
    <source>
        <dbReference type="ARBA" id="ARBA00004713"/>
    </source>
</evidence>
<dbReference type="GO" id="GO:0009244">
    <property type="term" value="P:lipopolysaccharide core region biosynthetic process"/>
    <property type="evidence" value="ECO:0007669"/>
    <property type="project" value="UniProtKB-UniRule"/>
</dbReference>
<dbReference type="GO" id="GO:0016301">
    <property type="term" value="F:kinase activity"/>
    <property type="evidence" value="ECO:0007669"/>
    <property type="project" value="UniProtKB-KW"/>
</dbReference>
<dbReference type="InterPro" id="IPR011009">
    <property type="entry name" value="Kinase-like_dom_sf"/>
</dbReference>